<feature type="signal peptide" evidence="1">
    <location>
        <begin position="1"/>
        <end position="18"/>
    </location>
</feature>
<protein>
    <recommendedName>
        <fullName evidence="4">Long chronological lifespan protein 2</fullName>
    </recommendedName>
</protein>
<keyword evidence="1" id="KW-0732">Signal</keyword>
<gene>
    <name evidence="2" type="ORF">LLEC1_03937</name>
</gene>
<dbReference type="OMA" id="PARFKCT"/>
<comment type="caution">
    <text evidence="2">The sequence shown here is derived from an EMBL/GenBank/DDBJ whole genome shotgun (WGS) entry which is preliminary data.</text>
</comment>
<accession>A0A179IK53</accession>
<dbReference type="EMBL" id="LUKN01000543">
    <property type="protein sequence ID" value="OAR02735.1"/>
    <property type="molecule type" value="Genomic_DNA"/>
</dbReference>
<feature type="chain" id="PRO_5008104623" description="Long chronological lifespan protein 2" evidence="1">
    <location>
        <begin position="19"/>
        <end position="86"/>
    </location>
</feature>
<organism evidence="2 3">
    <name type="scientific">Cordyceps confragosa</name>
    <name type="common">Lecanicillium lecanii</name>
    <dbReference type="NCBI Taxonomy" id="2714763"/>
    <lineage>
        <taxon>Eukaryota</taxon>
        <taxon>Fungi</taxon>
        <taxon>Dikarya</taxon>
        <taxon>Ascomycota</taxon>
        <taxon>Pezizomycotina</taxon>
        <taxon>Sordariomycetes</taxon>
        <taxon>Hypocreomycetidae</taxon>
        <taxon>Hypocreales</taxon>
        <taxon>Cordycipitaceae</taxon>
        <taxon>Akanthomyces</taxon>
    </lineage>
</organism>
<evidence type="ECO:0000313" key="2">
    <source>
        <dbReference type="EMBL" id="OAR02735.1"/>
    </source>
</evidence>
<dbReference type="OrthoDB" id="4859413at2759"/>
<dbReference type="Proteomes" id="UP000243081">
    <property type="component" value="Unassembled WGS sequence"/>
</dbReference>
<proteinExistence type="predicted"/>
<dbReference type="AlphaFoldDB" id="A0A179IK53"/>
<name>A0A179IK53_CORDF</name>
<keyword evidence="3" id="KW-1185">Reference proteome</keyword>
<sequence length="86" mass="9409">MLVKASTVLCALCMVAHAAPKQLPVDKHWHPKADRDPSTIRCGTGSNTEKCPARFKCTAPPDCERFFKGVYYEGCIGTCVPDMPPI</sequence>
<evidence type="ECO:0000313" key="3">
    <source>
        <dbReference type="Proteomes" id="UP000243081"/>
    </source>
</evidence>
<evidence type="ECO:0000256" key="1">
    <source>
        <dbReference type="SAM" id="SignalP"/>
    </source>
</evidence>
<reference evidence="2 3" key="1">
    <citation type="submission" date="2016-03" db="EMBL/GenBank/DDBJ databases">
        <title>Fine-scale spatial genetic structure of a fungal parasite of coffee scale insects.</title>
        <authorList>
            <person name="Jackson D."/>
            <person name="Zemenick K.A."/>
            <person name="Malloure B."/>
            <person name="Quandt C.A."/>
            <person name="James T.Y."/>
        </authorList>
    </citation>
    <scope>NUCLEOTIDE SEQUENCE [LARGE SCALE GENOMIC DNA]</scope>
    <source>
        <strain evidence="2 3">UM487</strain>
    </source>
</reference>
<evidence type="ECO:0008006" key="4">
    <source>
        <dbReference type="Google" id="ProtNLM"/>
    </source>
</evidence>